<gene>
    <name evidence="7" type="ORF">ENT78_07255</name>
</gene>
<comment type="caution">
    <text evidence="7">The sequence shown here is derived from an EMBL/GenBank/DDBJ whole genome shotgun (WGS) entry which is preliminary data.</text>
</comment>
<accession>A0A7V4KE66</accession>
<reference evidence="7" key="1">
    <citation type="journal article" date="2020" name="mSystems">
        <title>Genome- and Community-Level Interaction Insights into Carbon Utilization and Element Cycling Functions of Hydrothermarchaeota in Hydrothermal Sediment.</title>
        <authorList>
            <person name="Zhou Z."/>
            <person name="Liu Y."/>
            <person name="Xu W."/>
            <person name="Pan J."/>
            <person name="Luo Z.H."/>
            <person name="Li M."/>
        </authorList>
    </citation>
    <scope>NUCLEOTIDE SEQUENCE [LARGE SCALE GENOMIC DNA]</scope>
    <source>
        <strain evidence="7">SpSt-61</strain>
    </source>
</reference>
<name>A0A7V4KE66_FERPE</name>
<dbReference type="GO" id="GO:0005886">
    <property type="term" value="C:plasma membrane"/>
    <property type="evidence" value="ECO:0007669"/>
    <property type="project" value="UniProtKB-SubCell"/>
</dbReference>
<feature type="domain" description="Sulfatase N-terminal" evidence="6">
    <location>
        <begin position="117"/>
        <end position="404"/>
    </location>
</feature>
<organism evidence="7">
    <name type="scientific">Fervidobacterium pennivorans</name>
    <dbReference type="NCBI Taxonomy" id="93466"/>
    <lineage>
        <taxon>Bacteria</taxon>
        <taxon>Thermotogati</taxon>
        <taxon>Thermotogota</taxon>
        <taxon>Thermotogae</taxon>
        <taxon>Thermotogales</taxon>
        <taxon>Fervidobacteriaceae</taxon>
        <taxon>Fervidobacterium</taxon>
    </lineage>
</organism>
<dbReference type="InterPro" id="IPR000917">
    <property type="entry name" value="Sulfatase_N"/>
</dbReference>
<dbReference type="InterPro" id="IPR017850">
    <property type="entry name" value="Alkaline_phosphatase_core_sf"/>
</dbReference>
<evidence type="ECO:0000256" key="2">
    <source>
        <dbReference type="ARBA" id="ARBA00022475"/>
    </source>
</evidence>
<dbReference type="CDD" id="cd16015">
    <property type="entry name" value="LTA_synthase"/>
    <property type="match status" value="1"/>
</dbReference>
<dbReference type="PANTHER" id="PTHR47371">
    <property type="entry name" value="LIPOTEICHOIC ACID SYNTHASE"/>
    <property type="match status" value="1"/>
</dbReference>
<evidence type="ECO:0000256" key="1">
    <source>
        <dbReference type="ARBA" id="ARBA00004651"/>
    </source>
</evidence>
<dbReference type="SUPFAM" id="SSF53649">
    <property type="entry name" value="Alkaline phosphatase-like"/>
    <property type="match status" value="1"/>
</dbReference>
<evidence type="ECO:0000256" key="5">
    <source>
        <dbReference type="ARBA" id="ARBA00023136"/>
    </source>
</evidence>
<dbReference type="AlphaFoldDB" id="A0A7V4KE66"/>
<dbReference type="Pfam" id="PF00884">
    <property type="entry name" value="Sulfatase"/>
    <property type="match status" value="1"/>
</dbReference>
<proteinExistence type="predicted"/>
<evidence type="ECO:0000259" key="6">
    <source>
        <dbReference type="Pfam" id="PF00884"/>
    </source>
</evidence>
<sequence length="445" mass="51546">MIDLPIVLLLLSQKVRHGVNESLRKNRLGVIITILLLISIVGLREYSLYKKERSLFHFLTHRIDNYYEDTSLLIRHYGTAFTALIHIPMALNENKMIEKLIKYGPNKKFHKKDKIYNVVLIQVESLDSEVVSIEFNNKPITPFLYSLAKKCYFSPYVVAYHFGAGATTDADFSILNSLEASPEAPLFSLRNYNFPQALPKLFKENGYETIAFHNNEGIYFGRKTSLPLMGFDKFEDRLSMKLEKVWWGAPDGKMFEYIQNKIINQNEPFFYYIITMSSHGPFEHILTHYHYTNEEYDNWKESEGETVANYWNAMSYVDKELEKFVSFIITNQPNTHILIIGDHSANVKGKTYTISGAKFKGRIVELVPMFFIPAKNSHYKKPKEITFALSHLDVAPTLIDASGIEAEIKTYGDSIFSENIENSEIPYLGYWINRKEITKATLWKQ</sequence>
<evidence type="ECO:0000313" key="7">
    <source>
        <dbReference type="EMBL" id="HGU53299.1"/>
    </source>
</evidence>
<keyword evidence="5" id="KW-0472">Membrane</keyword>
<comment type="subcellular location">
    <subcellularLocation>
        <location evidence="1">Cell membrane</location>
        <topology evidence="1">Multi-pass membrane protein</topology>
    </subcellularLocation>
</comment>
<dbReference type="InterPro" id="IPR050448">
    <property type="entry name" value="OpgB/LTA_synthase_biosynth"/>
</dbReference>
<keyword evidence="4" id="KW-1133">Transmembrane helix</keyword>
<dbReference type="PANTHER" id="PTHR47371:SF3">
    <property type="entry name" value="PHOSPHOGLYCEROL TRANSFERASE I"/>
    <property type="match status" value="1"/>
</dbReference>
<dbReference type="Gene3D" id="3.40.720.10">
    <property type="entry name" value="Alkaline Phosphatase, subunit A"/>
    <property type="match status" value="1"/>
</dbReference>
<dbReference type="Gene3D" id="3.30.1120.170">
    <property type="match status" value="1"/>
</dbReference>
<evidence type="ECO:0000256" key="4">
    <source>
        <dbReference type="ARBA" id="ARBA00022989"/>
    </source>
</evidence>
<keyword evidence="3" id="KW-0812">Transmembrane</keyword>
<protein>
    <submittedName>
        <fullName evidence="7">LTA synthase family protein</fullName>
    </submittedName>
</protein>
<dbReference type="EMBL" id="DSZZ01000340">
    <property type="protein sequence ID" value="HGU53299.1"/>
    <property type="molecule type" value="Genomic_DNA"/>
</dbReference>
<keyword evidence="2" id="KW-1003">Cell membrane</keyword>
<evidence type="ECO:0000256" key="3">
    <source>
        <dbReference type="ARBA" id="ARBA00022692"/>
    </source>
</evidence>